<evidence type="ECO:0000313" key="3">
    <source>
        <dbReference type="EnsemblPlants" id="KRH27478"/>
    </source>
</evidence>
<reference evidence="3" key="2">
    <citation type="submission" date="2018-02" db="UniProtKB">
        <authorList>
            <consortium name="EnsemblPlants"/>
        </authorList>
    </citation>
    <scope>IDENTIFICATION</scope>
    <source>
        <strain evidence="3">Williams 82</strain>
    </source>
</reference>
<dbReference type="PANTHER" id="PTHR31286">
    <property type="entry name" value="GLYCINE-RICH CELL WALL STRUCTURAL PROTEIN 1.8-LIKE"/>
    <property type="match status" value="1"/>
</dbReference>
<protein>
    <submittedName>
        <fullName evidence="2 3">Uncharacterized protein</fullName>
    </submittedName>
</protein>
<dbReference type="Proteomes" id="UP000008827">
    <property type="component" value="Chromosome 12"/>
</dbReference>
<reference evidence="2" key="3">
    <citation type="submission" date="2018-07" db="EMBL/GenBank/DDBJ databases">
        <title>WGS assembly of Glycine max.</title>
        <authorList>
            <person name="Schmutz J."/>
            <person name="Cannon S."/>
            <person name="Schlueter J."/>
            <person name="Ma J."/>
            <person name="Mitros T."/>
            <person name="Nelson W."/>
            <person name="Hyten D."/>
            <person name="Song Q."/>
            <person name="Thelen J."/>
            <person name="Cheng J."/>
            <person name="Xu D."/>
            <person name="Hellsten U."/>
            <person name="May G."/>
            <person name="Yu Y."/>
            <person name="Sakurai T."/>
            <person name="Umezawa T."/>
            <person name="Bhattacharyya M."/>
            <person name="Sandhu D."/>
            <person name="Valliyodan B."/>
            <person name="Lindquist E."/>
            <person name="Peto M."/>
            <person name="Grant D."/>
            <person name="Shu S."/>
            <person name="Goodstein D."/>
            <person name="Barry K."/>
            <person name="Futrell-Griggs M."/>
            <person name="Abernathy B."/>
            <person name="Du J."/>
            <person name="Tian Z."/>
            <person name="Zhu L."/>
            <person name="Gill N."/>
            <person name="Joshi T."/>
            <person name="Libault M."/>
            <person name="Sethuraman A."/>
            <person name="Zhang X."/>
            <person name="Shinozaki K."/>
            <person name="Nguyen H."/>
            <person name="Wing R."/>
            <person name="Cregan P."/>
            <person name="Specht J."/>
            <person name="Grimwood J."/>
            <person name="Rokhsar D."/>
            <person name="Stacey G."/>
            <person name="Shoemaker R."/>
            <person name="Jackson S."/>
        </authorList>
    </citation>
    <scope>NUCLEOTIDE SEQUENCE</scope>
    <source>
        <tissue evidence="2">Callus</tissue>
    </source>
</reference>
<sequence length="378" mass="42711">MENEKLLDGGGGDEAQRVSFKEKVIGTVSMSTKPKNILKEGMMSMEYEGRNKSLTKFKMGHIAFEQLYPPWKKCLVVKLLGKSIGFLTMKEKLKLTWKLEGWFDLIDVSYVILWCDLTLMRIVKRLSCSSSSPIDQTLVWVYFPGLRMIYYNESVLLTIVKVIGTPTKMDKTTLNMHKGHFAKVCVQIDWTIIVYNIEYKGLHAIYVECGCYGHVMKECTKVGSKIVADNTAPKETTSNQGDHDHLVGSANPSKDARGAYPNKDATLANLEGPTKIVAHREWMDVKRKPRKGNMDQKVAIIGDLVNHNNKRKEGTKFSVFNQNYLIMLEGIKVVQNHSNKLLGVNEVTSSNVTSTSEKRELKKNENRCVQLDATTHGK</sequence>
<accession>A0A0R0H9L2</accession>
<dbReference type="Gramene" id="KRH27478">
    <property type="protein sequence ID" value="KRH27478"/>
    <property type="gene ID" value="GLYMA_12G237200"/>
</dbReference>
<dbReference type="InParanoid" id="A0A0R0H9L2"/>
<dbReference type="EnsemblPlants" id="KRH27478">
    <property type="protein sequence ID" value="KRH27478"/>
    <property type="gene ID" value="GLYMA_12G237200"/>
</dbReference>
<dbReference type="EMBL" id="CM000845">
    <property type="protein sequence ID" value="KRH27478.1"/>
    <property type="molecule type" value="Genomic_DNA"/>
</dbReference>
<evidence type="ECO:0000313" key="2">
    <source>
        <dbReference type="EMBL" id="KRH27478.1"/>
    </source>
</evidence>
<dbReference type="InterPro" id="IPR040256">
    <property type="entry name" value="At4g02000-like"/>
</dbReference>
<evidence type="ECO:0000256" key="1">
    <source>
        <dbReference type="SAM" id="MobiDB-lite"/>
    </source>
</evidence>
<evidence type="ECO:0000313" key="4">
    <source>
        <dbReference type="Proteomes" id="UP000008827"/>
    </source>
</evidence>
<keyword evidence="4" id="KW-1185">Reference proteome</keyword>
<reference evidence="2 3" key="1">
    <citation type="journal article" date="2010" name="Nature">
        <title>Genome sequence of the palaeopolyploid soybean.</title>
        <authorList>
            <person name="Schmutz J."/>
            <person name="Cannon S.B."/>
            <person name="Schlueter J."/>
            <person name="Ma J."/>
            <person name="Mitros T."/>
            <person name="Nelson W."/>
            <person name="Hyten D.L."/>
            <person name="Song Q."/>
            <person name="Thelen J.J."/>
            <person name="Cheng J."/>
            <person name="Xu D."/>
            <person name="Hellsten U."/>
            <person name="May G.D."/>
            <person name="Yu Y."/>
            <person name="Sakurai T."/>
            <person name="Umezawa T."/>
            <person name="Bhattacharyya M.K."/>
            <person name="Sandhu D."/>
            <person name="Valliyodan B."/>
            <person name="Lindquist E."/>
            <person name="Peto M."/>
            <person name="Grant D."/>
            <person name="Shu S."/>
            <person name="Goodstein D."/>
            <person name="Barry K."/>
            <person name="Futrell-Griggs M."/>
            <person name="Abernathy B."/>
            <person name="Du J."/>
            <person name="Tian Z."/>
            <person name="Zhu L."/>
            <person name="Gill N."/>
            <person name="Joshi T."/>
            <person name="Libault M."/>
            <person name="Sethuraman A."/>
            <person name="Zhang X.-C."/>
            <person name="Shinozaki K."/>
            <person name="Nguyen H.T."/>
            <person name="Wing R.A."/>
            <person name="Cregan P."/>
            <person name="Specht J."/>
            <person name="Grimwood J."/>
            <person name="Rokhsar D."/>
            <person name="Stacey G."/>
            <person name="Shoemaker R.C."/>
            <person name="Jackson S.A."/>
        </authorList>
    </citation>
    <scope>NUCLEOTIDE SEQUENCE</scope>
    <source>
        <strain evidence="3">cv. Williams 82</strain>
        <tissue evidence="2">Callus</tissue>
    </source>
</reference>
<organism evidence="2">
    <name type="scientific">Glycine max</name>
    <name type="common">Soybean</name>
    <name type="synonym">Glycine hispida</name>
    <dbReference type="NCBI Taxonomy" id="3847"/>
    <lineage>
        <taxon>Eukaryota</taxon>
        <taxon>Viridiplantae</taxon>
        <taxon>Streptophyta</taxon>
        <taxon>Embryophyta</taxon>
        <taxon>Tracheophyta</taxon>
        <taxon>Spermatophyta</taxon>
        <taxon>Magnoliopsida</taxon>
        <taxon>eudicotyledons</taxon>
        <taxon>Gunneridae</taxon>
        <taxon>Pentapetalae</taxon>
        <taxon>rosids</taxon>
        <taxon>fabids</taxon>
        <taxon>Fabales</taxon>
        <taxon>Fabaceae</taxon>
        <taxon>Papilionoideae</taxon>
        <taxon>50 kb inversion clade</taxon>
        <taxon>NPAAA clade</taxon>
        <taxon>indigoferoid/millettioid clade</taxon>
        <taxon>Phaseoleae</taxon>
        <taxon>Glycine</taxon>
        <taxon>Glycine subgen. Soja</taxon>
    </lineage>
</organism>
<name>A0A0R0H9L2_SOYBN</name>
<feature type="region of interest" description="Disordered" evidence="1">
    <location>
        <begin position="232"/>
        <end position="261"/>
    </location>
</feature>
<gene>
    <name evidence="2" type="ORF">GLYMA_12G237200</name>
</gene>
<proteinExistence type="predicted"/>
<dbReference type="PANTHER" id="PTHR31286:SF172">
    <property type="entry name" value="DUF4283 DOMAIN-CONTAINING PROTEIN"/>
    <property type="match status" value="1"/>
</dbReference>
<dbReference type="AlphaFoldDB" id="A0A0R0H9L2"/>